<dbReference type="Pfam" id="PF01135">
    <property type="entry name" value="PCMT"/>
    <property type="match status" value="1"/>
</dbReference>
<keyword evidence="3" id="KW-0963">Cytoplasm</keyword>
<evidence type="ECO:0000256" key="7">
    <source>
        <dbReference type="ARBA" id="ARBA00035815"/>
    </source>
</evidence>
<dbReference type="SMR" id="A0A7M7R0T4"/>
<evidence type="ECO:0000256" key="2">
    <source>
        <dbReference type="ARBA" id="ARBA00005369"/>
    </source>
</evidence>
<dbReference type="EnsemblMetazoa" id="XM_032601718">
    <property type="protein sequence ID" value="XP_032457609"/>
    <property type="gene ID" value="LOC100118951"/>
</dbReference>
<keyword evidence="5 8" id="KW-0808">Transferase</keyword>
<dbReference type="EnsemblMetazoa" id="XM_031925625">
    <property type="protein sequence ID" value="XP_031781485"/>
    <property type="gene ID" value="LOC100118951"/>
</dbReference>
<organism evidence="10 11">
    <name type="scientific">Nasonia vitripennis</name>
    <name type="common">Parasitic wasp</name>
    <dbReference type="NCBI Taxonomy" id="7425"/>
    <lineage>
        <taxon>Eukaryota</taxon>
        <taxon>Metazoa</taxon>
        <taxon>Ecdysozoa</taxon>
        <taxon>Arthropoda</taxon>
        <taxon>Hexapoda</taxon>
        <taxon>Insecta</taxon>
        <taxon>Pterygota</taxon>
        <taxon>Neoptera</taxon>
        <taxon>Endopterygota</taxon>
        <taxon>Hymenoptera</taxon>
        <taxon>Apocrita</taxon>
        <taxon>Proctotrupomorpha</taxon>
        <taxon>Chalcidoidea</taxon>
        <taxon>Pteromalidae</taxon>
        <taxon>Pteromalinae</taxon>
        <taxon>Nasonia</taxon>
    </lineage>
</organism>
<dbReference type="EC" id="2.1.1.77" evidence="8"/>
<dbReference type="GO" id="GO:0032259">
    <property type="term" value="P:methylation"/>
    <property type="evidence" value="ECO:0007669"/>
    <property type="project" value="UniProtKB-KW"/>
</dbReference>
<dbReference type="InterPro" id="IPR000682">
    <property type="entry name" value="PCMT"/>
</dbReference>
<evidence type="ECO:0000256" key="8">
    <source>
        <dbReference type="RuleBase" id="RU003802"/>
    </source>
</evidence>
<keyword evidence="11" id="KW-1185">Reference proteome</keyword>
<sequence length="297" mass="32934">MAFPLYVYNIDENRREAKFIKKVDLRNTKWSLLFLICSIVSVNAFGMFQFGRFHGKGNLELVQHLRKSGVIKSERVFDAMSKVDRGKYTEPCDAYIDSPQSIGFGATISAPHMHGYALEFLADKLKDGSRALDVGSGSGYLTACMALMVGPKGVAVGIEHVPKLQERARRNIQSDHPELLESKQLELIVGDGRLGYPNKAPYDAIHIGAAAPEAPEILINQLAPGGRMIVPIGKTNADQTLFQIDKTMDGKIQKTSLMGVVYVPLCDKSRQGYFIRVLNFQIITKIYKNNILCSIPN</sequence>
<evidence type="ECO:0000313" key="11">
    <source>
        <dbReference type="Proteomes" id="UP000002358"/>
    </source>
</evidence>
<dbReference type="InParanoid" id="A0A7M7R0T4"/>
<dbReference type="RefSeq" id="XP_031781485.1">
    <property type="nucleotide sequence ID" value="XM_031925625.2"/>
</dbReference>
<dbReference type="KEGG" id="nvi:100118951"/>
<dbReference type="GO" id="GO:0005737">
    <property type="term" value="C:cytoplasm"/>
    <property type="evidence" value="ECO:0007669"/>
    <property type="project" value="UniProtKB-SubCell"/>
</dbReference>
<evidence type="ECO:0000256" key="9">
    <source>
        <dbReference type="SAM" id="Phobius"/>
    </source>
</evidence>
<protein>
    <recommendedName>
        <fullName evidence="8">Protein-L-isoaspartate O-methyltransferase</fullName>
        <ecNumber evidence="8">2.1.1.77</ecNumber>
    </recommendedName>
</protein>
<dbReference type="Gene3D" id="3.40.50.150">
    <property type="entry name" value="Vaccinia Virus protein VP39"/>
    <property type="match status" value="1"/>
</dbReference>
<keyword evidence="9" id="KW-0812">Transmembrane</keyword>
<keyword evidence="6 8" id="KW-0949">S-adenosyl-L-methionine</keyword>
<dbReference type="OrthoDB" id="73890at2759"/>
<dbReference type="AlphaFoldDB" id="A0A7M7R0T4"/>
<dbReference type="Proteomes" id="UP000002358">
    <property type="component" value="Unassembled WGS sequence"/>
</dbReference>
<dbReference type="PROSITE" id="PS01279">
    <property type="entry name" value="PCMT"/>
    <property type="match status" value="1"/>
</dbReference>
<dbReference type="NCBIfam" id="TIGR00080">
    <property type="entry name" value="pimt"/>
    <property type="match status" value="1"/>
</dbReference>
<dbReference type="CDD" id="cd02440">
    <property type="entry name" value="AdoMet_MTases"/>
    <property type="match status" value="1"/>
</dbReference>
<name>A0A7M7R0T4_NASVI</name>
<comment type="similarity">
    <text evidence="2 8">Belongs to the methyltransferase superfamily. L-isoaspartyl/D-aspartyl protein methyltransferase family.</text>
</comment>
<evidence type="ECO:0000256" key="1">
    <source>
        <dbReference type="ARBA" id="ARBA00004496"/>
    </source>
</evidence>
<evidence type="ECO:0000256" key="3">
    <source>
        <dbReference type="ARBA" id="ARBA00022490"/>
    </source>
</evidence>
<evidence type="ECO:0000256" key="4">
    <source>
        <dbReference type="ARBA" id="ARBA00022603"/>
    </source>
</evidence>
<dbReference type="GeneID" id="100118951"/>
<keyword evidence="4 8" id="KW-0489">Methyltransferase</keyword>
<dbReference type="FunFam" id="3.40.50.150:FF:000027">
    <property type="entry name" value="Protein-L-isoaspartate O-methyltransferase"/>
    <property type="match status" value="1"/>
</dbReference>
<evidence type="ECO:0000256" key="5">
    <source>
        <dbReference type="ARBA" id="ARBA00022679"/>
    </source>
</evidence>
<dbReference type="InterPro" id="IPR029063">
    <property type="entry name" value="SAM-dependent_MTases_sf"/>
</dbReference>
<comment type="subcellular location">
    <subcellularLocation>
        <location evidence="1">Cytoplasm</location>
    </subcellularLocation>
</comment>
<dbReference type="PANTHER" id="PTHR11579">
    <property type="entry name" value="PROTEIN-L-ISOASPARTATE O-METHYLTRANSFERASE"/>
    <property type="match status" value="1"/>
</dbReference>
<dbReference type="SUPFAM" id="SSF53335">
    <property type="entry name" value="S-adenosyl-L-methionine-dependent methyltransferases"/>
    <property type="match status" value="1"/>
</dbReference>
<comment type="catalytic activity">
    <reaction evidence="7">
        <text>[protein]-L-isoaspartate + S-adenosyl-L-methionine = [protein]-L-isoaspartate alpha-methyl ester + S-adenosyl-L-homocysteine</text>
        <dbReference type="Rhea" id="RHEA:12705"/>
        <dbReference type="Rhea" id="RHEA-COMP:12143"/>
        <dbReference type="Rhea" id="RHEA-COMP:12144"/>
        <dbReference type="ChEBI" id="CHEBI:57856"/>
        <dbReference type="ChEBI" id="CHEBI:59789"/>
        <dbReference type="ChEBI" id="CHEBI:90596"/>
        <dbReference type="ChEBI" id="CHEBI:90598"/>
        <dbReference type="EC" id="2.1.1.77"/>
    </reaction>
    <physiologicalReaction direction="left-to-right" evidence="7">
        <dbReference type="Rhea" id="RHEA:12706"/>
    </physiologicalReaction>
</comment>
<keyword evidence="9" id="KW-0472">Membrane</keyword>
<evidence type="ECO:0000256" key="6">
    <source>
        <dbReference type="ARBA" id="ARBA00022691"/>
    </source>
</evidence>
<evidence type="ECO:0000313" key="10">
    <source>
        <dbReference type="EnsemblMetazoa" id="XP_032457609"/>
    </source>
</evidence>
<reference evidence="10" key="1">
    <citation type="submission" date="2021-01" db="UniProtKB">
        <authorList>
            <consortium name="EnsemblMetazoa"/>
        </authorList>
    </citation>
    <scope>IDENTIFICATION</scope>
</reference>
<dbReference type="GO" id="GO:0004719">
    <property type="term" value="F:protein-L-isoaspartate (D-aspartate) O-methyltransferase activity"/>
    <property type="evidence" value="ECO:0007669"/>
    <property type="project" value="UniProtKB-UniRule"/>
</dbReference>
<proteinExistence type="inferred from homology"/>
<accession>A0A7M7R0T4</accession>
<feature type="transmembrane region" description="Helical" evidence="9">
    <location>
        <begin position="30"/>
        <end position="48"/>
    </location>
</feature>
<dbReference type="RefSeq" id="XP_032457609.1">
    <property type="nucleotide sequence ID" value="XM_032601718.1"/>
</dbReference>
<keyword evidence="9" id="KW-1133">Transmembrane helix</keyword>
<dbReference type="PANTHER" id="PTHR11579:SF0">
    <property type="entry name" value="PROTEIN-L-ISOASPARTATE(D-ASPARTATE) O-METHYLTRANSFERASE"/>
    <property type="match status" value="1"/>
</dbReference>
<dbReference type="FunCoup" id="A0A7M7R0T4">
    <property type="interactions" value="864"/>
</dbReference>